<feature type="compositionally biased region" description="Polar residues" evidence="1">
    <location>
        <begin position="430"/>
        <end position="439"/>
    </location>
</feature>
<sequence length="439" mass="48823">MMRKKDTFTLITPIPGFIPRQLAIDILHSHSEVITLNPLVLEHKPIAAPNNAETDEYYSTWYEITERVTFIPGIGKMGASIIKFNGCFHDMPWGLQTHIYAPMNVDLRNTYRIAGNQPGFEAPEVPEIGLKALGAPADGLYLREDIEIKCNVTVIGFVKSQLKKAGGEMVQRIIKKAELLDAGVLQAMISDGKLKTVNPADRRNTIKSPLPSPMSLHYSPSISGTPPPNHPLNSPQIPYQIPRPQSVNHGQQHYSRPSTASSQHQSGYNPYPAPFGHGTPNAPVEMPASEPQHQPYQQQYQQHHQQQFSQQQQQQYAQQQQQAPNNRESTMSNTSQPSQFQVSPDPNTGKWSPPGSRPVSTVSSVGGMQSPGLDSKFSSSLAPHQETHEEHRDGTLNKLDPRNQQNPHTPYNPADYAKVGPAQPQYGRGQLSQRYNYTQ</sequence>
<evidence type="ECO:0000259" key="2">
    <source>
        <dbReference type="Pfam" id="PF23155"/>
    </source>
</evidence>
<evidence type="ECO:0000256" key="1">
    <source>
        <dbReference type="SAM" id="MobiDB-lite"/>
    </source>
</evidence>
<dbReference type="AlphaFoldDB" id="A0AAE0NWR4"/>
<feature type="compositionally biased region" description="Polar residues" evidence="1">
    <location>
        <begin position="323"/>
        <end position="350"/>
    </location>
</feature>
<gene>
    <name evidence="3" type="ORF">B0H63DRAFT_499391</name>
</gene>
<dbReference type="EMBL" id="JAULSW010000002">
    <property type="protein sequence ID" value="KAK3389173.1"/>
    <property type="molecule type" value="Genomic_DNA"/>
</dbReference>
<dbReference type="Proteomes" id="UP001285441">
    <property type="component" value="Unassembled WGS sequence"/>
</dbReference>
<organism evidence="3 4">
    <name type="scientific">Podospora didyma</name>
    <dbReference type="NCBI Taxonomy" id="330526"/>
    <lineage>
        <taxon>Eukaryota</taxon>
        <taxon>Fungi</taxon>
        <taxon>Dikarya</taxon>
        <taxon>Ascomycota</taxon>
        <taxon>Pezizomycotina</taxon>
        <taxon>Sordariomycetes</taxon>
        <taxon>Sordariomycetidae</taxon>
        <taxon>Sordariales</taxon>
        <taxon>Podosporaceae</taxon>
        <taxon>Podospora</taxon>
    </lineage>
</organism>
<evidence type="ECO:0000313" key="4">
    <source>
        <dbReference type="Proteomes" id="UP001285441"/>
    </source>
</evidence>
<feature type="region of interest" description="Disordered" evidence="1">
    <location>
        <begin position="196"/>
        <end position="439"/>
    </location>
</feature>
<dbReference type="Pfam" id="PF23155">
    <property type="entry name" value="DUF7053"/>
    <property type="match status" value="1"/>
</dbReference>
<comment type="caution">
    <text evidence="3">The sequence shown here is derived from an EMBL/GenBank/DDBJ whole genome shotgun (WGS) entry which is preliminary data.</text>
</comment>
<reference evidence="3" key="1">
    <citation type="journal article" date="2023" name="Mol. Phylogenet. Evol.">
        <title>Genome-scale phylogeny and comparative genomics of the fungal order Sordariales.</title>
        <authorList>
            <person name="Hensen N."/>
            <person name="Bonometti L."/>
            <person name="Westerberg I."/>
            <person name="Brannstrom I.O."/>
            <person name="Guillou S."/>
            <person name="Cros-Aarteil S."/>
            <person name="Calhoun S."/>
            <person name="Haridas S."/>
            <person name="Kuo A."/>
            <person name="Mondo S."/>
            <person name="Pangilinan J."/>
            <person name="Riley R."/>
            <person name="LaButti K."/>
            <person name="Andreopoulos B."/>
            <person name="Lipzen A."/>
            <person name="Chen C."/>
            <person name="Yan M."/>
            <person name="Daum C."/>
            <person name="Ng V."/>
            <person name="Clum A."/>
            <person name="Steindorff A."/>
            <person name="Ohm R.A."/>
            <person name="Martin F."/>
            <person name="Silar P."/>
            <person name="Natvig D.O."/>
            <person name="Lalanne C."/>
            <person name="Gautier V."/>
            <person name="Ament-Velasquez S.L."/>
            <person name="Kruys A."/>
            <person name="Hutchinson M.I."/>
            <person name="Powell A.J."/>
            <person name="Barry K."/>
            <person name="Miller A.N."/>
            <person name="Grigoriev I.V."/>
            <person name="Debuchy R."/>
            <person name="Gladieux P."/>
            <person name="Hiltunen Thoren M."/>
            <person name="Johannesson H."/>
        </authorList>
    </citation>
    <scope>NUCLEOTIDE SEQUENCE</scope>
    <source>
        <strain evidence="3">CBS 232.78</strain>
    </source>
</reference>
<protein>
    <recommendedName>
        <fullName evidence="2">DUF7053 domain-containing protein</fullName>
    </recommendedName>
</protein>
<feature type="domain" description="DUF7053" evidence="2">
    <location>
        <begin position="3"/>
        <end position="178"/>
    </location>
</feature>
<evidence type="ECO:0000313" key="3">
    <source>
        <dbReference type="EMBL" id="KAK3389173.1"/>
    </source>
</evidence>
<reference evidence="3" key="2">
    <citation type="submission" date="2023-06" db="EMBL/GenBank/DDBJ databases">
        <authorList>
            <consortium name="Lawrence Berkeley National Laboratory"/>
            <person name="Haridas S."/>
            <person name="Hensen N."/>
            <person name="Bonometti L."/>
            <person name="Westerberg I."/>
            <person name="Brannstrom I.O."/>
            <person name="Guillou S."/>
            <person name="Cros-Aarteil S."/>
            <person name="Calhoun S."/>
            <person name="Kuo A."/>
            <person name="Mondo S."/>
            <person name="Pangilinan J."/>
            <person name="Riley R."/>
            <person name="LaButti K."/>
            <person name="Andreopoulos B."/>
            <person name="Lipzen A."/>
            <person name="Chen C."/>
            <person name="Yanf M."/>
            <person name="Daum C."/>
            <person name="Ng V."/>
            <person name="Clum A."/>
            <person name="Steindorff A."/>
            <person name="Ohm R."/>
            <person name="Martin F."/>
            <person name="Silar P."/>
            <person name="Natvig D."/>
            <person name="Lalanne C."/>
            <person name="Gautier V."/>
            <person name="Ament-velasquez S.L."/>
            <person name="Kruys A."/>
            <person name="Hutchinson M.I."/>
            <person name="Powell A.J."/>
            <person name="Barry K."/>
            <person name="Miller A.N."/>
            <person name="Grigoriev I.V."/>
            <person name="Debuchy R."/>
            <person name="Gladieux P."/>
            <person name="Thoren M.H."/>
            <person name="Johannesson H."/>
        </authorList>
    </citation>
    <scope>NUCLEOTIDE SEQUENCE</scope>
    <source>
        <strain evidence="3">CBS 232.78</strain>
    </source>
</reference>
<feature type="compositionally biased region" description="Polar residues" evidence="1">
    <location>
        <begin position="231"/>
        <end position="268"/>
    </location>
</feature>
<dbReference type="PANTHER" id="PTHR38117">
    <property type="entry name" value="NACHT AND WD40 DOMAIN PROTEIN"/>
    <property type="match status" value="1"/>
</dbReference>
<feature type="compositionally biased region" description="Basic and acidic residues" evidence="1">
    <location>
        <begin position="385"/>
        <end position="401"/>
    </location>
</feature>
<dbReference type="PANTHER" id="PTHR38117:SF2">
    <property type="entry name" value="NACHT AND WD40 DOMAIN PROTEIN"/>
    <property type="match status" value="1"/>
</dbReference>
<proteinExistence type="predicted"/>
<name>A0AAE0NWR4_9PEZI</name>
<accession>A0AAE0NWR4</accession>
<keyword evidence="4" id="KW-1185">Reference proteome</keyword>
<dbReference type="InterPro" id="IPR055481">
    <property type="entry name" value="DUF7053"/>
</dbReference>
<feature type="compositionally biased region" description="Polar residues" evidence="1">
    <location>
        <begin position="358"/>
        <end position="367"/>
    </location>
</feature>
<feature type="compositionally biased region" description="Low complexity" evidence="1">
    <location>
        <begin position="292"/>
        <end position="322"/>
    </location>
</feature>